<evidence type="ECO:0000256" key="4">
    <source>
        <dbReference type="ARBA" id="ARBA00022452"/>
    </source>
</evidence>
<dbReference type="Proteomes" id="UP001493153">
    <property type="component" value="Chromosome"/>
</dbReference>
<feature type="chain" id="PRO_5045349143" evidence="10">
    <location>
        <begin position="37"/>
        <end position="816"/>
    </location>
</feature>
<dbReference type="Pfam" id="PF13954">
    <property type="entry name" value="PapC_N"/>
    <property type="match status" value="1"/>
</dbReference>
<keyword evidence="6 10" id="KW-0732">Signal</keyword>
<dbReference type="Gene3D" id="3.10.20.410">
    <property type="match status" value="1"/>
</dbReference>
<evidence type="ECO:0000256" key="5">
    <source>
        <dbReference type="ARBA" id="ARBA00022692"/>
    </source>
</evidence>
<keyword evidence="4" id="KW-1134">Transmembrane beta strand</keyword>
<feature type="domain" description="PapC N-terminal" evidence="11">
    <location>
        <begin position="42"/>
        <end position="184"/>
    </location>
</feature>
<dbReference type="InterPro" id="IPR000015">
    <property type="entry name" value="Fimb_usher"/>
</dbReference>
<protein>
    <submittedName>
        <fullName evidence="12">Fimbria/pilus outer membrane usher protein</fullName>
    </submittedName>
</protein>
<keyword evidence="13" id="KW-1185">Reference proteome</keyword>
<evidence type="ECO:0000259" key="11">
    <source>
        <dbReference type="Pfam" id="PF13954"/>
    </source>
</evidence>
<comment type="similarity">
    <text evidence="2 9">Belongs to the fimbrial export usher family.</text>
</comment>
<evidence type="ECO:0000256" key="1">
    <source>
        <dbReference type="ARBA" id="ARBA00004571"/>
    </source>
</evidence>
<keyword evidence="3 9" id="KW-0813">Transport</keyword>
<feature type="signal peptide" evidence="10">
    <location>
        <begin position="1"/>
        <end position="36"/>
    </location>
</feature>
<dbReference type="Gene3D" id="2.60.40.2070">
    <property type="match status" value="1"/>
</dbReference>
<keyword evidence="8 9" id="KW-0998">Cell outer membrane</keyword>
<dbReference type="Gene3D" id="2.60.40.3110">
    <property type="match status" value="1"/>
</dbReference>
<sequence length="816" mass="87284">MQHRNTATGCAWPGVRCAPAVLLCVGITSASAAAWAADTVKFDLDRLRARGLPVELANYYERGARFDPGYNRVSLWVNGASRGEIQAYFKPDGSLCVTRELLERASLNVPEGLASTANANSSYGASRSSPCIDYQAAFAQTLIKLIPHASRIELIVPPQAMRRRTRVPKQFDDGGVAGLLNYDAYLSEWRHPAGTSRNFNVRSEGGFNAYGWIVRSHQSLRESRRRRYVFHDRAYAQRTLPDMQKTLQMGQILVSNGVIGGIPLDGAQLIPDTALLRTRLHAPRVEGIASSQASVVIRQAGRQIYSTLVPPGPFAIDDVELYSDMSDLTVTVIEEDGSRREFVVPVTSLGAGATVDAPGFSLALGNFNGHTTTFPGAVLTGAGWLGPATSAAAAAIVAHHYQAAGAALTVLPRRGPMLATRLLASRHSPASASGIRASIRMSSHLSRDFSASVSAGARSAGFRHLFDSRANSRRCSAMDYSVQLNYAAPYGSVGLGYGQSFAAGNTTGRYVNGAVSMQVAGVSVGLVARCDSSRFSKARTSTYLSVSVPLGRTGARAHASLADSVLRSGMRMNHSLGSRTHYSGSFQRDHARGDTSVDVDVSHSNRFARMSAGVLRSSRALSYSAALSGSLAVHRDGFGFSPYRIGDTFGVVSTSGVPGVTILTRAGVVETDRTGHAILPSLPAYAASPVEIATRSLPRNADVENGYRAVQPARGSVQKVRFNVTTVRRALLEVSTEGGSTIQRGTPVLDDRGNMVATVLDDQQVFLPLATPDKLLTVRLADGGYCQLTYTLPDEPDPKRTFERVPAHCIPVPTDR</sequence>
<evidence type="ECO:0000256" key="8">
    <source>
        <dbReference type="ARBA" id="ARBA00023237"/>
    </source>
</evidence>
<dbReference type="PANTHER" id="PTHR30451:SF8">
    <property type="entry name" value="FIMBRIAL USHER PROTEIN"/>
    <property type="match status" value="1"/>
</dbReference>
<comment type="subcellular location">
    <subcellularLocation>
        <location evidence="1 9">Cell outer membrane</location>
        <topology evidence="1 9">Multi-pass membrane protein</topology>
    </subcellularLocation>
</comment>
<dbReference type="RefSeq" id="WP_338911293.1">
    <property type="nucleotide sequence ID" value="NZ_CP062176.1"/>
</dbReference>
<gene>
    <name evidence="12" type="ORF">IHE29_04030</name>
</gene>
<evidence type="ECO:0000313" key="13">
    <source>
        <dbReference type="Proteomes" id="UP001493153"/>
    </source>
</evidence>
<organism evidence="12 13">
    <name type="scientific">Mycetohabitans rhizoxinica</name>
    <dbReference type="NCBI Taxonomy" id="412963"/>
    <lineage>
        <taxon>Bacteria</taxon>
        <taxon>Pseudomonadati</taxon>
        <taxon>Pseudomonadota</taxon>
        <taxon>Betaproteobacteria</taxon>
        <taxon>Burkholderiales</taxon>
        <taxon>Burkholderiaceae</taxon>
        <taxon>Mycetohabitans</taxon>
    </lineage>
</organism>
<proteinExistence type="inferred from homology"/>
<evidence type="ECO:0000256" key="2">
    <source>
        <dbReference type="ARBA" id="ARBA00008064"/>
    </source>
</evidence>
<dbReference type="Gene3D" id="2.60.40.2610">
    <property type="entry name" value="Outer membrane usher protein FimD, plug domain"/>
    <property type="match status" value="1"/>
</dbReference>
<evidence type="ECO:0000256" key="6">
    <source>
        <dbReference type="ARBA" id="ARBA00022729"/>
    </source>
</evidence>
<keyword evidence="7 9" id="KW-0472">Membrane</keyword>
<evidence type="ECO:0000256" key="10">
    <source>
        <dbReference type="SAM" id="SignalP"/>
    </source>
</evidence>
<dbReference type="InterPro" id="IPR025885">
    <property type="entry name" value="PapC_N"/>
</dbReference>
<dbReference type="InterPro" id="IPR043142">
    <property type="entry name" value="PapC-like_C_sf"/>
</dbReference>
<dbReference type="Pfam" id="PF00577">
    <property type="entry name" value="Usher"/>
    <property type="match status" value="1"/>
</dbReference>
<evidence type="ECO:0000313" key="12">
    <source>
        <dbReference type="EMBL" id="WXK38493.1"/>
    </source>
</evidence>
<reference evidence="12 13" key="1">
    <citation type="submission" date="2020-09" db="EMBL/GenBank/DDBJ databases">
        <title>Genome sequences of Mycetohabitans spp.</title>
        <authorList>
            <person name="Carter M.E."/>
            <person name="Carpenter S.C.D."/>
            <person name="Bogdanove A.J."/>
        </authorList>
    </citation>
    <scope>NUCLEOTIDE SEQUENCE [LARGE SCALE GENOMIC DNA]</scope>
    <source>
        <strain evidence="12 13">B12</strain>
    </source>
</reference>
<evidence type="ECO:0000256" key="7">
    <source>
        <dbReference type="ARBA" id="ARBA00023136"/>
    </source>
</evidence>
<dbReference type="InterPro" id="IPR037224">
    <property type="entry name" value="PapC_N_sf"/>
</dbReference>
<evidence type="ECO:0000256" key="9">
    <source>
        <dbReference type="RuleBase" id="RU003884"/>
    </source>
</evidence>
<dbReference type="PANTHER" id="PTHR30451">
    <property type="entry name" value="OUTER MEMBRANE USHER PROTEIN"/>
    <property type="match status" value="1"/>
</dbReference>
<dbReference type="PROSITE" id="PS01151">
    <property type="entry name" value="FIMBRIAL_USHER"/>
    <property type="match status" value="1"/>
</dbReference>
<keyword evidence="5 9" id="KW-0812">Transmembrane</keyword>
<dbReference type="SUPFAM" id="SSF141729">
    <property type="entry name" value="FimD N-terminal domain-like"/>
    <property type="match status" value="1"/>
</dbReference>
<keyword evidence="9" id="KW-1029">Fimbrium biogenesis</keyword>
<name>A0ABZ2PU59_9BURK</name>
<evidence type="ECO:0000256" key="3">
    <source>
        <dbReference type="ARBA" id="ARBA00022448"/>
    </source>
</evidence>
<accession>A0ABZ2PU59</accession>
<dbReference type="InterPro" id="IPR018030">
    <property type="entry name" value="Fimbrial_membr_usher_CS"/>
</dbReference>
<dbReference type="InterPro" id="IPR042186">
    <property type="entry name" value="FimD_plug_dom"/>
</dbReference>
<dbReference type="EMBL" id="CP062176">
    <property type="protein sequence ID" value="WXK38493.1"/>
    <property type="molecule type" value="Genomic_DNA"/>
</dbReference>